<evidence type="ECO:0000313" key="1">
    <source>
        <dbReference type="EMBL" id="KAF3007825.1"/>
    </source>
</evidence>
<reference evidence="1" key="1">
    <citation type="submission" date="2019-04" db="EMBL/GenBank/DDBJ databases">
        <title>Sequencing of skin fungus with MAO and IRED activity.</title>
        <authorList>
            <person name="Marsaioli A.J."/>
            <person name="Bonatto J.M.C."/>
            <person name="Reis Junior O."/>
        </authorList>
    </citation>
    <scope>NUCLEOTIDE SEQUENCE</scope>
    <source>
        <strain evidence="1">30M1</strain>
    </source>
</reference>
<protein>
    <submittedName>
        <fullName evidence="1">Uncharacterized protein</fullName>
    </submittedName>
</protein>
<name>A0A9P4WE76_CURKU</name>
<dbReference type="EMBL" id="SWKU01000004">
    <property type="protein sequence ID" value="KAF3007825.1"/>
    <property type="molecule type" value="Genomic_DNA"/>
</dbReference>
<evidence type="ECO:0000313" key="2">
    <source>
        <dbReference type="Proteomes" id="UP000801428"/>
    </source>
</evidence>
<dbReference type="AlphaFoldDB" id="A0A9P4WE76"/>
<sequence>MPTDSSHNFSWPTKVLTRSFSNISLASKKGIKGAASLFYDAPVAQHSEAPLVNASTGSIPDMTMTALPRIPSEALANIPAIPTRFLNGPPSALRSDVQASAPDTPITTKSAKEPLWAKMSRKFKKLLHIKWFKKGGGEDDAEQQVLDISSPTDFRHVQGFSTSALRPVQTINKEGDDGPWEDFETGPSILYEVRQSNGAVSHRHCFAM</sequence>
<dbReference type="Proteomes" id="UP000801428">
    <property type="component" value="Unassembled WGS sequence"/>
</dbReference>
<proteinExistence type="predicted"/>
<organism evidence="1 2">
    <name type="scientific">Curvularia kusanoi</name>
    <name type="common">Cochliobolus kusanoi</name>
    <dbReference type="NCBI Taxonomy" id="90978"/>
    <lineage>
        <taxon>Eukaryota</taxon>
        <taxon>Fungi</taxon>
        <taxon>Dikarya</taxon>
        <taxon>Ascomycota</taxon>
        <taxon>Pezizomycotina</taxon>
        <taxon>Dothideomycetes</taxon>
        <taxon>Pleosporomycetidae</taxon>
        <taxon>Pleosporales</taxon>
        <taxon>Pleosporineae</taxon>
        <taxon>Pleosporaceae</taxon>
        <taxon>Curvularia</taxon>
    </lineage>
</organism>
<gene>
    <name evidence="1" type="ORF">E8E13_010626</name>
</gene>
<comment type="caution">
    <text evidence="1">The sequence shown here is derived from an EMBL/GenBank/DDBJ whole genome shotgun (WGS) entry which is preliminary data.</text>
</comment>
<accession>A0A9P4WE76</accession>
<keyword evidence="2" id="KW-1185">Reference proteome</keyword>